<feature type="transmembrane region" description="Helical" evidence="6">
    <location>
        <begin position="157"/>
        <end position="178"/>
    </location>
</feature>
<dbReference type="GeneID" id="37038143"/>
<dbReference type="OrthoDB" id="9986881at2759"/>
<sequence>MSNLSARELGNVLLSNNSEKRTDKTPAKDFSSEGVTDDKVTYIHFDPGESPRDWPEWKKWLLLVPIYLVDLSVSWGASGYSPAQMKFAKDLGVSSEVGTLGLSTYVGGLALGPMIQAPVSEYFGRSVVYIGGYGIYLLWILGTALSPNLGAFLAFRFLGGAFSSVTIATLGGTVADLFPPRQTGYAMSIYIWAATCGSPSGYFLFSFVAATRGWRDVFWAMLGISGGLWLIMTLVMLWCGESRHDVLLARKVSNQKKRIDCEPGMPSHSGRIDVPPGYERSGVRQLLQVTMTRPFRFLATEPIVIFASFFNGYLYGLVYMFNTAISQVFEGSHGFGTISIGLVFLGLVVGISCGPLINLFGESFYQKRYNQKGQPVPEARVMLAIFASIAQPMALFWFAWTSFPSVHFIVPVIASALWGWAFYALIMASYQYVVDSYGTFSASALAGVGLIRNLAGAGFPLFARQMYSKLGYEWASSLLAFLSLALIPITFVLWYKGPWLRHHSKFAESIDAMHWPGGAEGRTANGGQDGDESKGLQQAV</sequence>
<dbReference type="STRING" id="1522189.A0A316VV88"/>
<proteinExistence type="predicted"/>
<evidence type="ECO:0000256" key="1">
    <source>
        <dbReference type="ARBA" id="ARBA00004141"/>
    </source>
</evidence>
<feature type="transmembrane region" description="Helical" evidence="6">
    <location>
        <begin position="334"/>
        <end position="360"/>
    </location>
</feature>
<keyword evidence="3 6" id="KW-1133">Transmembrane helix</keyword>
<gene>
    <name evidence="8" type="ORF">IE81DRAFT_348544</name>
</gene>
<evidence type="ECO:0000313" key="9">
    <source>
        <dbReference type="Proteomes" id="UP000245783"/>
    </source>
</evidence>
<feature type="transmembrane region" description="Helical" evidence="6">
    <location>
        <begin position="217"/>
        <end position="240"/>
    </location>
</feature>
<dbReference type="Gene3D" id="1.20.1250.20">
    <property type="entry name" value="MFS general substrate transporter like domains"/>
    <property type="match status" value="1"/>
</dbReference>
<name>A0A316VV88_9BASI</name>
<feature type="transmembrane region" description="Helical" evidence="6">
    <location>
        <begin position="381"/>
        <end position="400"/>
    </location>
</feature>
<reference evidence="8 9" key="1">
    <citation type="journal article" date="2018" name="Mol. Biol. Evol.">
        <title>Broad Genomic Sampling Reveals a Smut Pathogenic Ancestry of the Fungal Clade Ustilaginomycotina.</title>
        <authorList>
            <person name="Kijpornyongpan T."/>
            <person name="Mondo S.J."/>
            <person name="Barry K."/>
            <person name="Sandor L."/>
            <person name="Lee J."/>
            <person name="Lipzen A."/>
            <person name="Pangilinan J."/>
            <person name="LaButti K."/>
            <person name="Hainaut M."/>
            <person name="Henrissat B."/>
            <person name="Grigoriev I.V."/>
            <person name="Spatafora J.W."/>
            <person name="Aime M.C."/>
        </authorList>
    </citation>
    <scope>NUCLEOTIDE SEQUENCE [LARGE SCALE GENOMIC DNA]</scope>
    <source>
        <strain evidence="8 9">MCA 4658</strain>
    </source>
</reference>
<feature type="region of interest" description="Disordered" evidence="5">
    <location>
        <begin position="521"/>
        <end position="540"/>
    </location>
</feature>
<feature type="transmembrane region" description="Helical" evidence="6">
    <location>
        <begin position="440"/>
        <end position="462"/>
    </location>
</feature>
<feature type="transmembrane region" description="Helical" evidence="6">
    <location>
        <begin position="406"/>
        <end position="428"/>
    </location>
</feature>
<evidence type="ECO:0000256" key="3">
    <source>
        <dbReference type="ARBA" id="ARBA00022989"/>
    </source>
</evidence>
<organism evidence="8 9">
    <name type="scientific">Ceraceosorus guamensis</name>
    <dbReference type="NCBI Taxonomy" id="1522189"/>
    <lineage>
        <taxon>Eukaryota</taxon>
        <taxon>Fungi</taxon>
        <taxon>Dikarya</taxon>
        <taxon>Basidiomycota</taxon>
        <taxon>Ustilaginomycotina</taxon>
        <taxon>Exobasidiomycetes</taxon>
        <taxon>Ceraceosorales</taxon>
        <taxon>Ceraceosoraceae</taxon>
        <taxon>Ceraceosorus</taxon>
    </lineage>
</organism>
<feature type="transmembrane region" description="Helical" evidence="6">
    <location>
        <begin position="97"/>
        <end position="115"/>
    </location>
</feature>
<accession>A0A316VV88</accession>
<feature type="transmembrane region" description="Helical" evidence="6">
    <location>
        <begin position="190"/>
        <end position="211"/>
    </location>
</feature>
<dbReference type="PANTHER" id="PTHR23502">
    <property type="entry name" value="MAJOR FACILITATOR SUPERFAMILY"/>
    <property type="match status" value="1"/>
</dbReference>
<evidence type="ECO:0000256" key="2">
    <source>
        <dbReference type="ARBA" id="ARBA00022692"/>
    </source>
</evidence>
<dbReference type="Proteomes" id="UP000245783">
    <property type="component" value="Unassembled WGS sequence"/>
</dbReference>
<protein>
    <submittedName>
        <fullName evidence="8">MFS multidrug transporter-like protein</fullName>
    </submittedName>
</protein>
<evidence type="ECO:0000313" key="8">
    <source>
        <dbReference type="EMBL" id="PWN41194.1"/>
    </source>
</evidence>
<dbReference type="RefSeq" id="XP_025368354.1">
    <property type="nucleotide sequence ID" value="XM_025516273.1"/>
</dbReference>
<keyword evidence="9" id="KW-1185">Reference proteome</keyword>
<feature type="domain" description="Major facilitator superfamily (MFS) profile" evidence="7">
    <location>
        <begin position="62"/>
        <end position="500"/>
    </location>
</feature>
<feature type="transmembrane region" description="Helical" evidence="6">
    <location>
        <begin position="127"/>
        <end position="145"/>
    </location>
</feature>
<dbReference type="AlphaFoldDB" id="A0A316VV88"/>
<dbReference type="EMBL" id="KZ819397">
    <property type="protein sequence ID" value="PWN41194.1"/>
    <property type="molecule type" value="Genomic_DNA"/>
</dbReference>
<feature type="transmembrane region" description="Helical" evidence="6">
    <location>
        <begin position="303"/>
        <end position="322"/>
    </location>
</feature>
<dbReference type="Pfam" id="PF07690">
    <property type="entry name" value="MFS_1"/>
    <property type="match status" value="1"/>
</dbReference>
<keyword evidence="4 6" id="KW-0472">Membrane</keyword>
<dbReference type="FunFam" id="1.20.1250.20:FF:000082">
    <property type="entry name" value="MFS multidrug transporter, putative"/>
    <property type="match status" value="1"/>
</dbReference>
<dbReference type="GO" id="GO:0022857">
    <property type="term" value="F:transmembrane transporter activity"/>
    <property type="evidence" value="ECO:0007669"/>
    <property type="project" value="InterPro"/>
</dbReference>
<evidence type="ECO:0000256" key="5">
    <source>
        <dbReference type="SAM" id="MobiDB-lite"/>
    </source>
</evidence>
<dbReference type="InParanoid" id="A0A316VV88"/>
<dbReference type="InterPro" id="IPR036259">
    <property type="entry name" value="MFS_trans_sf"/>
</dbReference>
<evidence type="ECO:0000259" key="7">
    <source>
        <dbReference type="PROSITE" id="PS50850"/>
    </source>
</evidence>
<evidence type="ECO:0000256" key="6">
    <source>
        <dbReference type="SAM" id="Phobius"/>
    </source>
</evidence>
<dbReference type="SUPFAM" id="SSF103473">
    <property type="entry name" value="MFS general substrate transporter"/>
    <property type="match status" value="1"/>
</dbReference>
<keyword evidence="2 6" id="KW-0812">Transmembrane</keyword>
<dbReference type="CDD" id="cd17323">
    <property type="entry name" value="MFS_Tpo1_MDR_like"/>
    <property type="match status" value="1"/>
</dbReference>
<comment type="subcellular location">
    <subcellularLocation>
        <location evidence="1">Membrane</location>
        <topology evidence="1">Multi-pass membrane protein</topology>
    </subcellularLocation>
</comment>
<dbReference type="InterPro" id="IPR020846">
    <property type="entry name" value="MFS_dom"/>
</dbReference>
<dbReference type="GO" id="GO:0005886">
    <property type="term" value="C:plasma membrane"/>
    <property type="evidence" value="ECO:0007669"/>
    <property type="project" value="TreeGrafter"/>
</dbReference>
<dbReference type="PANTHER" id="PTHR23502:SF24">
    <property type="entry name" value="TRANSPORTER, PUTATIVE-RELATED"/>
    <property type="match status" value="1"/>
</dbReference>
<dbReference type="PROSITE" id="PS50850">
    <property type="entry name" value="MFS"/>
    <property type="match status" value="1"/>
</dbReference>
<feature type="transmembrane region" description="Helical" evidence="6">
    <location>
        <begin position="60"/>
        <end position="77"/>
    </location>
</feature>
<evidence type="ECO:0000256" key="4">
    <source>
        <dbReference type="ARBA" id="ARBA00023136"/>
    </source>
</evidence>
<dbReference type="InterPro" id="IPR011701">
    <property type="entry name" value="MFS"/>
</dbReference>
<feature type="transmembrane region" description="Helical" evidence="6">
    <location>
        <begin position="474"/>
        <end position="495"/>
    </location>
</feature>